<keyword evidence="2" id="KW-1185">Reference proteome</keyword>
<reference evidence="1" key="2">
    <citation type="journal article" date="2022" name="New Phytol.">
        <title>Evolutionary transition to the ectomycorrhizal habit in the genomes of a hyperdiverse lineage of mushroom-forming fungi.</title>
        <authorList>
            <person name="Looney B."/>
            <person name="Miyauchi S."/>
            <person name="Morin E."/>
            <person name="Drula E."/>
            <person name="Courty P.E."/>
            <person name="Kohler A."/>
            <person name="Kuo A."/>
            <person name="LaButti K."/>
            <person name="Pangilinan J."/>
            <person name="Lipzen A."/>
            <person name="Riley R."/>
            <person name="Andreopoulos W."/>
            <person name="He G."/>
            <person name="Johnson J."/>
            <person name="Nolan M."/>
            <person name="Tritt A."/>
            <person name="Barry K.W."/>
            <person name="Grigoriev I.V."/>
            <person name="Nagy L.G."/>
            <person name="Hibbett D."/>
            <person name="Henrissat B."/>
            <person name="Matheny P.B."/>
            <person name="Labbe J."/>
            <person name="Martin F.M."/>
        </authorList>
    </citation>
    <scope>NUCLEOTIDE SEQUENCE</scope>
    <source>
        <strain evidence="1">HHB10654</strain>
    </source>
</reference>
<evidence type="ECO:0000313" key="1">
    <source>
        <dbReference type="EMBL" id="KAI0061093.1"/>
    </source>
</evidence>
<accession>A0ACB8SX75</accession>
<protein>
    <submittedName>
        <fullName evidence="1">Uncharacterized protein</fullName>
    </submittedName>
</protein>
<comment type="caution">
    <text evidence="1">The sequence shown here is derived from an EMBL/GenBank/DDBJ whole genome shotgun (WGS) entry which is preliminary data.</text>
</comment>
<dbReference type="EMBL" id="MU277214">
    <property type="protein sequence ID" value="KAI0061093.1"/>
    <property type="molecule type" value="Genomic_DNA"/>
</dbReference>
<gene>
    <name evidence="1" type="ORF">BV25DRAFT_1826943</name>
</gene>
<dbReference type="Proteomes" id="UP000814140">
    <property type="component" value="Unassembled WGS sequence"/>
</dbReference>
<evidence type="ECO:0000313" key="2">
    <source>
        <dbReference type="Proteomes" id="UP000814140"/>
    </source>
</evidence>
<sequence length="225" mass="25322">MVTTLSSGDVEAVAKRTSDILQKRGLNCCLMGSAASALWGTTRTPNDIDMVVMTCVYSQERLKEFIIAADSTYYLVASTNWRNSYKVLWHRVQGRPGVVCKVDILVPPTLMIPMIPSNHIVWVRDVPIMPLLSLLLLKLKGWEDHRTATSRRPDLIAKQHVDVKDIAELLAIAAQRGVRRTDDQWLCLSFRSTSKRRIRTFVQMHPGTLQAWQELGLSPVGPESV</sequence>
<name>A0ACB8SX75_9AGAM</name>
<organism evidence="1 2">
    <name type="scientific">Artomyces pyxidatus</name>
    <dbReference type="NCBI Taxonomy" id="48021"/>
    <lineage>
        <taxon>Eukaryota</taxon>
        <taxon>Fungi</taxon>
        <taxon>Dikarya</taxon>
        <taxon>Basidiomycota</taxon>
        <taxon>Agaricomycotina</taxon>
        <taxon>Agaricomycetes</taxon>
        <taxon>Russulales</taxon>
        <taxon>Auriscalpiaceae</taxon>
        <taxon>Artomyces</taxon>
    </lineage>
</organism>
<reference evidence="1" key="1">
    <citation type="submission" date="2021-03" db="EMBL/GenBank/DDBJ databases">
        <authorList>
            <consortium name="DOE Joint Genome Institute"/>
            <person name="Ahrendt S."/>
            <person name="Looney B.P."/>
            <person name="Miyauchi S."/>
            <person name="Morin E."/>
            <person name="Drula E."/>
            <person name="Courty P.E."/>
            <person name="Chicoki N."/>
            <person name="Fauchery L."/>
            <person name="Kohler A."/>
            <person name="Kuo A."/>
            <person name="Labutti K."/>
            <person name="Pangilinan J."/>
            <person name="Lipzen A."/>
            <person name="Riley R."/>
            <person name="Andreopoulos W."/>
            <person name="He G."/>
            <person name="Johnson J."/>
            <person name="Barry K.W."/>
            <person name="Grigoriev I.V."/>
            <person name="Nagy L."/>
            <person name="Hibbett D."/>
            <person name="Henrissat B."/>
            <person name="Matheny P.B."/>
            <person name="Labbe J."/>
            <person name="Martin F."/>
        </authorList>
    </citation>
    <scope>NUCLEOTIDE SEQUENCE</scope>
    <source>
        <strain evidence="1">HHB10654</strain>
    </source>
</reference>
<proteinExistence type="predicted"/>